<protein>
    <submittedName>
        <fullName evidence="1">Uncharacterized protein</fullName>
    </submittedName>
</protein>
<dbReference type="EMBL" id="CM043028">
    <property type="protein sequence ID" value="KAI4586312.1"/>
    <property type="molecule type" value="Genomic_DNA"/>
</dbReference>
<dbReference type="Proteomes" id="UP001057279">
    <property type="component" value="Linkage Group LG03"/>
</dbReference>
<proteinExistence type="predicted"/>
<organism evidence="1 2">
    <name type="scientific">Ovis ammon polii x Ovis aries</name>
    <dbReference type="NCBI Taxonomy" id="2918886"/>
    <lineage>
        <taxon>Eukaryota</taxon>
        <taxon>Metazoa</taxon>
        <taxon>Chordata</taxon>
        <taxon>Craniata</taxon>
        <taxon>Vertebrata</taxon>
        <taxon>Euteleostomi</taxon>
        <taxon>Mammalia</taxon>
        <taxon>Eutheria</taxon>
        <taxon>Laurasiatheria</taxon>
        <taxon>Artiodactyla</taxon>
        <taxon>Ruminantia</taxon>
        <taxon>Pecora</taxon>
        <taxon>Bovidae</taxon>
        <taxon>Caprinae</taxon>
        <taxon>Ovis</taxon>
    </lineage>
</organism>
<reference evidence="1" key="1">
    <citation type="submission" date="2022-03" db="EMBL/GenBank/DDBJ databases">
        <title>Genomic analyses of argali, domestic sheep and their hybrids provide insights into chromosomal evolution, heterosis and genetic basis of agronomic traits.</title>
        <authorList>
            <person name="Li M."/>
        </authorList>
    </citation>
    <scope>NUCLEOTIDE SEQUENCE</scope>
    <source>
        <strain evidence="1">F1 hybrid</strain>
    </source>
</reference>
<keyword evidence="2" id="KW-1185">Reference proteome</keyword>
<comment type="caution">
    <text evidence="1">The sequence shown here is derived from an EMBL/GenBank/DDBJ whole genome shotgun (WGS) entry which is preliminary data.</text>
</comment>
<sequence>MGEGRLLHSCLLLLLLTQFSTSTSDSVEPQYMVLVPSLLRTGIPEKGCLLLSHLNETVTVSASLESIRENRSLFTDMVAEKDLFHCVSFSLPRSPTSQEVMFLTIQVKGPTQEFKKRTTVLVKNEESLVFVQTDKPIYKPEQTVKFRIVLLNESFHPLNELVPLVYIEDPKGNRIAQWQNLEVENGLQQLTFPLSSEPFQGSYKVVVQKESGGTAEHHFTVEEFVLPKFEVQVRMPKTITILEEEVKVSVCGLYTYGKPVPGRVTMNMCRKYRNPSNCHGEESNAVCEKFSGQLNSEGCFSQQVNTKIFQMKRQEFEMKIEVEAKIQEEGTEVELTGKGATEITTTITKLSFVTVDSNLRRGIPFTGQVLLVDGKGVPMPNKVIFITANEANHNSNVTTDEHGRAQFSITTTNVKGTSLSIRVKYKDHSPCYGYQWLSEQHEDAYHSANLVFSRSNSFVYLEPLPRELPCGQTQTVQAHYVLKGQVLKDLKELVFYYLIMAKGSIVRSGTHALPVEQGDMQGHFSISVPVESDIAPVARLLIYAILPDGEVVGDSARYEAEHCLTNKVGLNFSPGQSFPASQAHLQVTASPESLCALRAVDQSVLLMRPEAELSAATVYNLLPVKDLSSFPSSVNQQEEDNEDCISHDNVYINGIMYFPVSNTNEKDMYSFLQDMGLKAFTNSKIRKPKICPQPEQYRIQSQRQPLLASPVSSTALAEMRRNGGFIHFDDTSEPPTETVRKYFPETWIWDLVVVSSSGVHEVEVTVPDTITEWKAGALCLSRDTGLGLSPTASLRVFQPFFVELTMPYSVIRGEAFTLKATVLNYLPKCIRVSVHLEASPAFLAVPEKKEQETTCICENGRQTVSWAVTPKSLGNVNFTVRAEAGKSQELCGSEVPMVPEHGRKDTIIKSLLVEPEGLEKEEIFNFLLCPSGAEASESLPLKLPPNVVEESARASFSVLGDILGSAMRNTQNLLQMPYGCGEQNMALFAPNIYVLDYLNETQQLTAELKSKAIHYLNTGYQRQLLYKHFDGSYSTFGEHHGNSEGNTWLTAFVLKSFAQARGYIFIDEAHITEALTWLAQKQKSNGCFRSSGSLLNNAIKGGVDDEVTLSAYITIALLEMPLPVTHPVVRNALFCLDSAWKSAKEGSQDSHVYTKALLAYAFALAGNQERRTEVLTSLHKEAVKNGNSIHWTRPQKPRALTEDVYQPRAPSAEVEMTAYVLLAHLTAQPALTSEDLTPATSIVKWISKQQNSQGGFSSTQDTVVALHALSRYGAATFTRTSKAAQVTIKSSGTFSTKFQVENSNRLLLQQVSLPEVPGEYSMSVTGEGCVYLQTSLKYNILLKKDEFPFALEVQTLPQTCDGREAHTSFQISLNISYIGSRQASNMAIVDVKMVSGFIPLKPTVKMLERSDVSRTEVSNNHVLIYLDKVTNETLTLTFTVLQDIPVRDLKPAIVKVYDYYETDEFAVAEYSAPCSKGTNQTLSFSFCVLQDIPVGNLQPAIMKVYDYYKTTRTVSQTNPVKFLTEKILELDLNERLQKMKKGHRLKVFTNLKLKHPKFCPDPISFYLSGTNQTLSFSFCVLQDIPVGNLQPAIMKVYDYHETNEPAFAEYRTPCNTARTVSQTNPVKFLTEEILEPDLNERLQKMKKATGCQKLIEMDNEQKLRIFSEKRMDTEVAIDALGEDWKSCVVQISGGTSKQGFPMKEMSGPMAEPAPATE</sequence>
<evidence type="ECO:0000313" key="2">
    <source>
        <dbReference type="Proteomes" id="UP001057279"/>
    </source>
</evidence>
<accession>A0ACB9V9E0</accession>
<evidence type="ECO:0000313" key="1">
    <source>
        <dbReference type="EMBL" id="KAI4586312.1"/>
    </source>
</evidence>
<name>A0ACB9V9E0_9CETA</name>
<gene>
    <name evidence="1" type="ORF">MJG53_004099</name>
</gene>